<keyword evidence="3" id="KW-1185">Reference proteome</keyword>
<dbReference type="AlphaFoldDB" id="A0AAV4FTK3"/>
<keyword evidence="2" id="KW-0489">Methyltransferase</keyword>
<dbReference type="GO" id="GO:0008757">
    <property type="term" value="F:S-adenosylmethionine-dependent methyltransferase activity"/>
    <property type="evidence" value="ECO:0007669"/>
    <property type="project" value="InterPro"/>
</dbReference>
<accession>A0AAV4FTK3</accession>
<dbReference type="Gene3D" id="3.40.50.150">
    <property type="entry name" value="Vaccinia Virus protein VP39"/>
    <property type="match status" value="1"/>
</dbReference>
<evidence type="ECO:0000313" key="2">
    <source>
        <dbReference type="EMBL" id="GFR76808.1"/>
    </source>
</evidence>
<dbReference type="Proteomes" id="UP000762676">
    <property type="component" value="Unassembled WGS sequence"/>
</dbReference>
<dbReference type="SUPFAM" id="SSF53335">
    <property type="entry name" value="S-adenosyl-L-methionine-dependent methyltransferases"/>
    <property type="match status" value="1"/>
</dbReference>
<protein>
    <submittedName>
        <fullName evidence="2">Demethylmenaquinone methyltransferase</fullName>
    </submittedName>
</protein>
<dbReference type="InterPro" id="IPR013216">
    <property type="entry name" value="Methyltransf_11"/>
</dbReference>
<dbReference type="Pfam" id="PF08241">
    <property type="entry name" value="Methyltransf_11"/>
    <property type="match status" value="1"/>
</dbReference>
<dbReference type="PANTHER" id="PTHR43591:SF101">
    <property type="entry name" value="METHYLTRANSFERASE-LIKE PROTEIN 27"/>
    <property type="match status" value="1"/>
</dbReference>
<evidence type="ECO:0000259" key="1">
    <source>
        <dbReference type="Pfam" id="PF08241"/>
    </source>
</evidence>
<evidence type="ECO:0000313" key="3">
    <source>
        <dbReference type="Proteomes" id="UP000762676"/>
    </source>
</evidence>
<sequence length="222" mass="24733">MSKFFEQSDDAESFLQVFHTPGLGYDSCVQEYNKGHMPGKYHESTLAVRYIGPRYCAEMLSGVYAGNPAEARVLDLAAGTGLVGQELRKRGFCNIDAHDGAAAMVEFCKATGFYNQFFVSFVGDGNMLPIEDDTYDAVTCCGATVENHLPPSAQQELVRVIKPGGFLVNAHRANLPEIPYGKQWRAEAQKLEDEGKWTLYGRLTFRNFNKYTDGSLDIYRVN</sequence>
<proteinExistence type="predicted"/>
<dbReference type="GO" id="GO:0032259">
    <property type="term" value="P:methylation"/>
    <property type="evidence" value="ECO:0007669"/>
    <property type="project" value="UniProtKB-KW"/>
</dbReference>
<dbReference type="InterPro" id="IPR029063">
    <property type="entry name" value="SAM-dependent_MTases_sf"/>
</dbReference>
<dbReference type="EMBL" id="BMAT01008046">
    <property type="protein sequence ID" value="GFR76808.1"/>
    <property type="molecule type" value="Genomic_DNA"/>
</dbReference>
<gene>
    <name evidence="2" type="ORF">ElyMa_003951900</name>
</gene>
<dbReference type="PANTHER" id="PTHR43591">
    <property type="entry name" value="METHYLTRANSFERASE"/>
    <property type="match status" value="1"/>
</dbReference>
<organism evidence="2 3">
    <name type="scientific">Elysia marginata</name>
    <dbReference type="NCBI Taxonomy" id="1093978"/>
    <lineage>
        <taxon>Eukaryota</taxon>
        <taxon>Metazoa</taxon>
        <taxon>Spiralia</taxon>
        <taxon>Lophotrochozoa</taxon>
        <taxon>Mollusca</taxon>
        <taxon>Gastropoda</taxon>
        <taxon>Heterobranchia</taxon>
        <taxon>Euthyneura</taxon>
        <taxon>Panpulmonata</taxon>
        <taxon>Sacoglossa</taxon>
        <taxon>Placobranchoidea</taxon>
        <taxon>Plakobranchidae</taxon>
        <taxon>Elysia</taxon>
    </lineage>
</organism>
<name>A0AAV4FTK3_9GAST</name>
<reference evidence="2 3" key="1">
    <citation type="journal article" date="2021" name="Elife">
        <title>Chloroplast acquisition without the gene transfer in kleptoplastic sea slugs, Plakobranchus ocellatus.</title>
        <authorList>
            <person name="Maeda T."/>
            <person name="Takahashi S."/>
            <person name="Yoshida T."/>
            <person name="Shimamura S."/>
            <person name="Takaki Y."/>
            <person name="Nagai Y."/>
            <person name="Toyoda A."/>
            <person name="Suzuki Y."/>
            <person name="Arimoto A."/>
            <person name="Ishii H."/>
            <person name="Satoh N."/>
            <person name="Nishiyama T."/>
            <person name="Hasebe M."/>
            <person name="Maruyama T."/>
            <person name="Minagawa J."/>
            <person name="Obokata J."/>
            <person name="Shigenobu S."/>
        </authorList>
    </citation>
    <scope>NUCLEOTIDE SEQUENCE [LARGE SCALE GENOMIC DNA]</scope>
</reference>
<feature type="domain" description="Methyltransferase type 11" evidence="1">
    <location>
        <begin position="74"/>
        <end position="168"/>
    </location>
</feature>
<comment type="caution">
    <text evidence="2">The sequence shown here is derived from an EMBL/GenBank/DDBJ whole genome shotgun (WGS) entry which is preliminary data.</text>
</comment>
<keyword evidence="2" id="KW-0808">Transferase</keyword>
<dbReference type="CDD" id="cd02440">
    <property type="entry name" value="AdoMet_MTases"/>
    <property type="match status" value="1"/>
</dbReference>